<feature type="chain" id="PRO_5040287740" evidence="1">
    <location>
        <begin position="32"/>
        <end position="226"/>
    </location>
</feature>
<feature type="domain" description="PepSY" evidence="2">
    <location>
        <begin position="99"/>
        <end position="151"/>
    </location>
</feature>
<accession>A0A9Q4EHR4</accession>
<gene>
    <name evidence="3" type="ORF">MOF03_04380</name>
</gene>
<dbReference type="Proteomes" id="UP001073053">
    <property type="component" value="Unassembled WGS sequence"/>
</dbReference>
<evidence type="ECO:0000256" key="1">
    <source>
        <dbReference type="SAM" id="SignalP"/>
    </source>
</evidence>
<dbReference type="AlphaFoldDB" id="A0A9Q4EHR4"/>
<reference evidence="3" key="1">
    <citation type="submission" date="2022-02" db="EMBL/GenBank/DDBJ databases">
        <title>Crop Bioprotection Bacillus Genome Sequencing.</title>
        <authorList>
            <person name="Dunlap C."/>
        </authorList>
    </citation>
    <scope>NUCLEOTIDE SEQUENCE</scope>
    <source>
        <strain evidence="3">EC49O2N-C10</strain>
    </source>
</reference>
<evidence type="ECO:0000313" key="4">
    <source>
        <dbReference type="Proteomes" id="UP001073053"/>
    </source>
</evidence>
<proteinExistence type="predicted"/>
<protein>
    <submittedName>
        <fullName evidence="3">PepSY domain-containing protein</fullName>
    </submittedName>
</protein>
<feature type="domain" description="PepSY" evidence="2">
    <location>
        <begin position="165"/>
        <end position="219"/>
    </location>
</feature>
<keyword evidence="1" id="KW-0732">Signal</keyword>
<dbReference type="Gene3D" id="3.10.450.40">
    <property type="match status" value="2"/>
</dbReference>
<evidence type="ECO:0000259" key="2">
    <source>
        <dbReference type="Pfam" id="PF03413"/>
    </source>
</evidence>
<name>A0A9Q4EHR4_9BACI</name>
<dbReference type="Pfam" id="PF03413">
    <property type="entry name" value="PepSY"/>
    <property type="match status" value="3"/>
</dbReference>
<feature type="domain" description="PepSY" evidence="2">
    <location>
        <begin position="34"/>
        <end position="88"/>
    </location>
</feature>
<dbReference type="EMBL" id="JALAWA010000002">
    <property type="protein sequence ID" value="MCY9183900.1"/>
    <property type="molecule type" value="Genomic_DNA"/>
</dbReference>
<organism evidence="3 4">
    <name type="scientific">Bacillus halotolerans</name>
    <dbReference type="NCBI Taxonomy" id="260554"/>
    <lineage>
        <taxon>Bacteria</taxon>
        <taxon>Bacillati</taxon>
        <taxon>Bacillota</taxon>
        <taxon>Bacilli</taxon>
        <taxon>Bacillales</taxon>
        <taxon>Bacillaceae</taxon>
        <taxon>Bacillus</taxon>
    </lineage>
</organism>
<feature type="signal peptide" evidence="1">
    <location>
        <begin position="1"/>
        <end position="31"/>
    </location>
</feature>
<evidence type="ECO:0000313" key="3">
    <source>
        <dbReference type="EMBL" id="MCY9183900.1"/>
    </source>
</evidence>
<sequence length="226" mass="24849">MTKRMKTGAAAAAAVLAIVICAVLIIQQTHEDVLSKEAVIKKVETSYEGDITKVTQSNDKKTYDMTLENPKGIYFLKADAKSGDILSMNRVKKTNTSEMTEKEAEQLALVRVPGTVKKHTRKHGVASYTIQKNNGETYEVKVDMKTKEVVSADKITSKDKQKTTISEKEAKAIAEREAGGKADDADLEESEGTLLFEVDVDLPNDKEATVKINAYTGKVSNIIYED</sequence>
<comment type="caution">
    <text evidence="3">The sequence shown here is derived from an EMBL/GenBank/DDBJ whole genome shotgun (WGS) entry which is preliminary data.</text>
</comment>
<dbReference type="InterPro" id="IPR025711">
    <property type="entry name" value="PepSY"/>
</dbReference>
<dbReference type="RefSeq" id="WP_185848023.1">
    <property type="nucleotide sequence ID" value="NZ_JALAVZ010000011.1"/>
</dbReference>